<feature type="region of interest" description="Disordered" evidence="1">
    <location>
        <begin position="266"/>
        <end position="307"/>
    </location>
</feature>
<evidence type="ECO:0000313" key="3">
    <source>
        <dbReference type="Proteomes" id="UP000007797"/>
    </source>
</evidence>
<organism evidence="2 3">
    <name type="scientific">Cavenderia fasciculata</name>
    <name type="common">Slime mold</name>
    <name type="synonym">Dictyostelium fasciculatum</name>
    <dbReference type="NCBI Taxonomy" id="261658"/>
    <lineage>
        <taxon>Eukaryota</taxon>
        <taxon>Amoebozoa</taxon>
        <taxon>Evosea</taxon>
        <taxon>Eumycetozoa</taxon>
        <taxon>Dictyostelia</taxon>
        <taxon>Acytosteliales</taxon>
        <taxon>Cavenderiaceae</taxon>
        <taxon>Cavenderia</taxon>
    </lineage>
</organism>
<dbReference type="EMBL" id="GL883014">
    <property type="protein sequence ID" value="EGG19705.1"/>
    <property type="molecule type" value="Genomic_DNA"/>
</dbReference>
<dbReference type="RefSeq" id="XP_004357999.1">
    <property type="nucleotide sequence ID" value="XM_004357942.1"/>
</dbReference>
<keyword evidence="3" id="KW-1185">Reference proteome</keyword>
<sequence length="650" mass="71915">MATVNNRFILLLLISIIIIFINFNIVQSTSISAVATTITTDTSNNSNNSNSKYKSLKDGITPPITTTTITSSVDSSSYEFSYSENDSSGGTESNCGPIDPSQYALLIGGDLERASFRYGFNLNTSVNVLTRYTPIMSMEEMDDVPYEGESFATFTNTSSVLGSLPVLFPNFIGNTTHPPENDPYGALYLNFNFRVRGGDTFSNPNSPNNAYISITLNNQEIDRLRTNSTPPAPYYDYSYHPYRINVTQFANGTYYNLTFQYVQPSSPTPSPSSFPTNDQSNSQSDSNSDSSSSSSGSSSSSQSSSSDEPNQVIFIIDYITFISQPLVLIENDIYISINGSDKVGNGTMTNPYCSLTRAIDMIGSGYKIYLLSNFSYADHLPYAPYQYDTQGKNMTITTGGWFGICQTQSRSRLHMDRCVWVGSDIGQHHAGEVVLWRYWGDGRSCADIDVVLDGGGAGLVVFRECWLAIVGVAWQHLCQQLQVSQQPGRTLVDGVDGRQPGDEQLVGLRVVRVLAVGDVQQHLGHQHRVYERLIHVQHGTADRSIHHRADDGECDSHQASWQYRGLDAVIVLGDDDQRHVRPEPGAVRRRHVHVDRSSQLDLLCQLQPQEPGAGAHLDRLWRATRLGLQHVGAVHAHLLQQLQLYPDPDL</sequence>
<dbReference type="GeneID" id="14871579"/>
<dbReference type="InterPro" id="IPR011050">
    <property type="entry name" value="Pectin_lyase_fold/virulence"/>
</dbReference>
<dbReference type="Proteomes" id="UP000007797">
    <property type="component" value="Unassembled WGS sequence"/>
</dbReference>
<accession>F4PY45</accession>
<dbReference type="KEGG" id="dfa:DFA_00283"/>
<evidence type="ECO:0000256" key="1">
    <source>
        <dbReference type="SAM" id="MobiDB-lite"/>
    </source>
</evidence>
<dbReference type="AlphaFoldDB" id="F4PY45"/>
<protein>
    <submittedName>
        <fullName evidence="2">Uncharacterized protein</fullName>
    </submittedName>
</protein>
<evidence type="ECO:0000313" key="2">
    <source>
        <dbReference type="EMBL" id="EGG19705.1"/>
    </source>
</evidence>
<dbReference type="SUPFAM" id="SSF51126">
    <property type="entry name" value="Pectin lyase-like"/>
    <property type="match status" value="1"/>
</dbReference>
<name>F4PY45_CACFS</name>
<reference evidence="3" key="1">
    <citation type="journal article" date="2011" name="Genome Res.">
        <title>Phylogeny-wide analysis of social amoeba genomes highlights ancient origins for complex intercellular communication.</title>
        <authorList>
            <person name="Heidel A.J."/>
            <person name="Lawal H.M."/>
            <person name="Felder M."/>
            <person name="Schilde C."/>
            <person name="Helps N.R."/>
            <person name="Tunggal B."/>
            <person name="Rivero F."/>
            <person name="John U."/>
            <person name="Schleicher M."/>
            <person name="Eichinger L."/>
            <person name="Platzer M."/>
            <person name="Noegel A.A."/>
            <person name="Schaap P."/>
            <person name="Gloeckner G."/>
        </authorList>
    </citation>
    <scope>NUCLEOTIDE SEQUENCE [LARGE SCALE GENOMIC DNA]</scope>
    <source>
        <strain evidence="3">SH3</strain>
    </source>
</reference>
<proteinExistence type="predicted"/>
<feature type="compositionally biased region" description="Low complexity" evidence="1">
    <location>
        <begin position="273"/>
        <end position="306"/>
    </location>
</feature>
<gene>
    <name evidence="2" type="ORF">DFA_00283</name>
</gene>